<sequence>MFIILFRITFSVLVISNSVGKRVVVPAQFQDTHLRIPHGRDVKPDEYSAVIVLFDLEISAMRKCSGVMVTEYWGLTAAHCTMYGIPFHAWYKNFTAEPFRLDLAAEVIETFTHPSFRVVLLNKVYLVENDISLFHSLKVNLKSFARLSAVDYSTLLGLHVTYVGGGSTTFEAEFDYHMSPEDNSRQLQIGEGLITPCRPEMRIQSKYVMCVSPTCANRYQGAGTGDSGGPLIYDHRIVGICSFGLMSHVIISTAYTPVSPYLDWIYQVIHSGDAY</sequence>
<evidence type="ECO:0000313" key="2">
    <source>
        <dbReference type="Proteomes" id="UP001231649"/>
    </source>
</evidence>
<protein>
    <submittedName>
        <fullName evidence="1">Uncharacterized protein</fullName>
    </submittedName>
</protein>
<comment type="caution">
    <text evidence="1">The sequence shown here is derived from an EMBL/GenBank/DDBJ whole genome shotgun (WGS) entry which is preliminary data.</text>
</comment>
<name>A0ACC2RD05_9NEOP</name>
<reference evidence="1" key="1">
    <citation type="submission" date="2023-03" db="EMBL/GenBank/DDBJ databases">
        <title>Chromosome-level genomes of two armyworms, Mythimna separata and Mythimna loreyi, provide insights into the biosynthesis and reception of sex pheromones.</title>
        <authorList>
            <person name="Zhao H."/>
        </authorList>
    </citation>
    <scope>NUCLEOTIDE SEQUENCE</scope>
    <source>
        <strain evidence="1">BeijingLab</strain>
    </source>
</reference>
<dbReference type="Proteomes" id="UP001231649">
    <property type="component" value="Chromosome 1"/>
</dbReference>
<accession>A0ACC2RD05</accession>
<evidence type="ECO:0000313" key="1">
    <source>
        <dbReference type="EMBL" id="KAJ8738053.1"/>
    </source>
</evidence>
<keyword evidence="2" id="KW-1185">Reference proteome</keyword>
<dbReference type="EMBL" id="CM056777">
    <property type="protein sequence ID" value="KAJ8738053.1"/>
    <property type="molecule type" value="Genomic_DNA"/>
</dbReference>
<gene>
    <name evidence="1" type="ORF">PYW08_000648</name>
</gene>
<organism evidence="1 2">
    <name type="scientific">Mythimna loreyi</name>
    <dbReference type="NCBI Taxonomy" id="667449"/>
    <lineage>
        <taxon>Eukaryota</taxon>
        <taxon>Metazoa</taxon>
        <taxon>Ecdysozoa</taxon>
        <taxon>Arthropoda</taxon>
        <taxon>Hexapoda</taxon>
        <taxon>Insecta</taxon>
        <taxon>Pterygota</taxon>
        <taxon>Neoptera</taxon>
        <taxon>Endopterygota</taxon>
        <taxon>Lepidoptera</taxon>
        <taxon>Glossata</taxon>
        <taxon>Ditrysia</taxon>
        <taxon>Noctuoidea</taxon>
        <taxon>Noctuidae</taxon>
        <taxon>Noctuinae</taxon>
        <taxon>Hadenini</taxon>
        <taxon>Mythimna</taxon>
    </lineage>
</organism>
<proteinExistence type="predicted"/>